<proteinExistence type="predicted"/>
<evidence type="ECO:0000256" key="1">
    <source>
        <dbReference type="SAM" id="MobiDB-lite"/>
    </source>
</evidence>
<dbReference type="EMBL" id="CAUYUJ010014844">
    <property type="protein sequence ID" value="CAK0846758.1"/>
    <property type="molecule type" value="Genomic_DNA"/>
</dbReference>
<feature type="compositionally biased region" description="Gly residues" evidence="1">
    <location>
        <begin position="164"/>
        <end position="174"/>
    </location>
</feature>
<reference evidence="2" key="1">
    <citation type="submission" date="2023-10" db="EMBL/GenBank/DDBJ databases">
        <authorList>
            <person name="Chen Y."/>
            <person name="Shah S."/>
            <person name="Dougan E. K."/>
            <person name="Thang M."/>
            <person name="Chan C."/>
        </authorList>
    </citation>
    <scope>NUCLEOTIDE SEQUENCE [LARGE SCALE GENOMIC DNA]</scope>
</reference>
<feature type="region of interest" description="Disordered" evidence="1">
    <location>
        <begin position="148"/>
        <end position="176"/>
    </location>
</feature>
<feature type="region of interest" description="Disordered" evidence="1">
    <location>
        <begin position="266"/>
        <end position="304"/>
    </location>
</feature>
<feature type="compositionally biased region" description="Basic and acidic residues" evidence="1">
    <location>
        <begin position="279"/>
        <end position="292"/>
    </location>
</feature>
<evidence type="ECO:0000313" key="2">
    <source>
        <dbReference type="EMBL" id="CAK0846758.1"/>
    </source>
</evidence>
<gene>
    <name evidence="2" type="ORF">PCOR1329_LOCUS40172</name>
</gene>
<name>A0ABN9TL97_9DINO</name>
<dbReference type="Proteomes" id="UP001189429">
    <property type="component" value="Unassembled WGS sequence"/>
</dbReference>
<organism evidence="2 3">
    <name type="scientific">Prorocentrum cordatum</name>
    <dbReference type="NCBI Taxonomy" id="2364126"/>
    <lineage>
        <taxon>Eukaryota</taxon>
        <taxon>Sar</taxon>
        <taxon>Alveolata</taxon>
        <taxon>Dinophyceae</taxon>
        <taxon>Prorocentrales</taxon>
        <taxon>Prorocentraceae</taxon>
        <taxon>Prorocentrum</taxon>
    </lineage>
</organism>
<keyword evidence="3" id="KW-1185">Reference proteome</keyword>
<evidence type="ECO:0000313" key="3">
    <source>
        <dbReference type="Proteomes" id="UP001189429"/>
    </source>
</evidence>
<comment type="caution">
    <text evidence="2">The sequence shown here is derived from an EMBL/GenBank/DDBJ whole genome shotgun (WGS) entry which is preliminary data.</text>
</comment>
<protein>
    <submittedName>
        <fullName evidence="2">Uncharacterized protein</fullName>
    </submittedName>
</protein>
<feature type="compositionally biased region" description="Acidic residues" evidence="1">
    <location>
        <begin position="293"/>
        <end position="304"/>
    </location>
</feature>
<accession>A0ABN9TL97</accession>
<sequence>MAARSLAALRLAADSASSSMASLPAPWPGARFSVRIEFFSPEAGAGTRSSGMCVAKDPAKYARCAEALREAVVGQFDGEVSVSLVSVTAPYALEVAVVAVADGPAHPAPALVFSKLESKGWPQTERVLATLKHFCQLPVRLALCRARGDAPPSPGPDGDLAGARGPGGAPGAGLGAQLPPIGPLAHRAAVIRHLSSGESVQVVADADGLAEVVLFPGVFAVELAKDGSLDELVPRELTLPAVFAARQQALQARPRRRCLLSLLDQHGRAPAEAKTGSSSKEKKLKQDGKAQAEDEETLQIESEEADEELDMKSMMKRMMSMANQTRSDMRKSKEDTEEIKTVANQAKATASMVEQTVEIVRGEVNQIRESAVNKEDLPKRVQEIVQAEGLTTGSSMKEGVGKTEKRGAFSKLSSKWSLRADISAAKGMGKGKEGTEVEKRFRTVYLGNFPEDANNDIIKGHVKEWTKHIEYDVDDIFAFGKFAIRGAVRSKTEEAMWKYFAETWGKLQHEVMGETIYANLDSLRDSNPSKTKAVRKVVRTIIESNPGNGDDIKKSIDPDYGQGIVWWNDRRVAEWKEKEGEGKMKLFGAAEQYQEKF</sequence>